<evidence type="ECO:0000256" key="6">
    <source>
        <dbReference type="ARBA" id="ARBA00023004"/>
    </source>
</evidence>
<evidence type="ECO:0000256" key="4">
    <source>
        <dbReference type="ARBA" id="ARBA00022723"/>
    </source>
</evidence>
<sequence length="263" mass="30167">MSPSVFPQCPMGASMADSDVALCPIKSDSSTLDPANNMPYLPQTRLPGQTRILPTERENSSIPRSANSFYTSTWVYPSPQQFYNALVRKGWKTPEEHVEAMVLIHNKLNEDAWADILRWEIRYGCGSTAKLELSEFAGIHGHVSNKAWLYQQLRRIFPTYFTFSLPFDRHDWIVLRPSTNRKLRYIIDYYSSRKTPWSEPQFYLDVRPAVDSVEAVMMRLHAFLGDILFPKIKDVASQRLVLYGCAFLPIIGFLLGIVPRICV</sequence>
<keyword evidence="5 10" id="KW-0999">Mitochondrion inner membrane</keyword>
<dbReference type="PANTHER" id="PTHR12743">
    <property type="entry name" value="CYTOCHROME C1 HEME LYASE"/>
    <property type="match status" value="1"/>
</dbReference>
<dbReference type="EC" id="4.4.1.17" evidence="10"/>
<dbReference type="Proteomes" id="UP000054279">
    <property type="component" value="Unassembled WGS sequence"/>
</dbReference>
<evidence type="ECO:0000256" key="10">
    <source>
        <dbReference type="RuleBase" id="RU363130"/>
    </source>
</evidence>
<evidence type="ECO:0000256" key="7">
    <source>
        <dbReference type="ARBA" id="ARBA00023128"/>
    </source>
</evidence>
<keyword evidence="6 10" id="KW-0408">Iron</keyword>
<protein>
    <recommendedName>
        <fullName evidence="10">Holocytochrome c-type synthase</fullName>
        <ecNumber evidence="10">4.4.1.17</ecNumber>
    </recommendedName>
</protein>
<organism evidence="12 13">
    <name type="scientific">Sphaerobolus stellatus (strain SS14)</name>
    <dbReference type="NCBI Taxonomy" id="990650"/>
    <lineage>
        <taxon>Eukaryota</taxon>
        <taxon>Fungi</taxon>
        <taxon>Dikarya</taxon>
        <taxon>Basidiomycota</taxon>
        <taxon>Agaricomycotina</taxon>
        <taxon>Agaricomycetes</taxon>
        <taxon>Phallomycetidae</taxon>
        <taxon>Geastrales</taxon>
        <taxon>Sphaerobolaceae</taxon>
        <taxon>Sphaerobolus</taxon>
    </lineage>
</organism>
<keyword evidence="11" id="KW-0812">Transmembrane</keyword>
<evidence type="ECO:0000313" key="12">
    <source>
        <dbReference type="EMBL" id="KIJ46845.1"/>
    </source>
</evidence>
<dbReference type="OrthoDB" id="2946689at2759"/>
<accession>A0A0C9UUU5</accession>
<comment type="function">
    <text evidence="10">Lyase that catalyzes the covalent linking of the heme group to the cytochrome C apoprotein to produce the mature functional cytochrome.</text>
</comment>
<name>A0A0C9UUU5_SPHS4</name>
<evidence type="ECO:0000256" key="11">
    <source>
        <dbReference type="SAM" id="Phobius"/>
    </source>
</evidence>
<dbReference type="EMBL" id="KN837105">
    <property type="protein sequence ID" value="KIJ46845.1"/>
    <property type="molecule type" value="Genomic_DNA"/>
</dbReference>
<dbReference type="HOGENOM" id="CLU_048602_0_0_1"/>
<keyword evidence="3 10" id="KW-0349">Heme</keyword>
<dbReference type="Pfam" id="PF01265">
    <property type="entry name" value="Cyto_heme_lyase"/>
    <property type="match status" value="1"/>
</dbReference>
<dbReference type="InterPro" id="IPR000511">
    <property type="entry name" value="Holocyt_c/c1_synthase"/>
</dbReference>
<gene>
    <name evidence="12" type="ORF">M422DRAFT_164830</name>
</gene>
<evidence type="ECO:0000256" key="2">
    <source>
        <dbReference type="ARBA" id="ARBA00007255"/>
    </source>
</evidence>
<comment type="subcellular location">
    <subcellularLocation>
        <location evidence="1 10">Mitochondrion inner membrane</location>
    </subcellularLocation>
</comment>
<keyword evidence="9 10" id="KW-0456">Lyase</keyword>
<proteinExistence type="inferred from homology"/>
<evidence type="ECO:0000256" key="3">
    <source>
        <dbReference type="ARBA" id="ARBA00022617"/>
    </source>
</evidence>
<dbReference type="PANTHER" id="PTHR12743:SF3">
    <property type="entry name" value="HOLOCYTOCHROME-C SYNTHASE"/>
    <property type="match status" value="1"/>
</dbReference>
<comment type="similarity">
    <text evidence="2 10">Belongs to the cytochrome c-type heme lyase family.</text>
</comment>
<dbReference type="AlphaFoldDB" id="A0A0C9UUU5"/>
<reference evidence="12 13" key="1">
    <citation type="submission" date="2014-06" db="EMBL/GenBank/DDBJ databases">
        <title>Evolutionary Origins and Diversification of the Mycorrhizal Mutualists.</title>
        <authorList>
            <consortium name="DOE Joint Genome Institute"/>
            <consortium name="Mycorrhizal Genomics Consortium"/>
            <person name="Kohler A."/>
            <person name="Kuo A."/>
            <person name="Nagy L.G."/>
            <person name="Floudas D."/>
            <person name="Copeland A."/>
            <person name="Barry K.W."/>
            <person name="Cichocki N."/>
            <person name="Veneault-Fourrey C."/>
            <person name="LaButti K."/>
            <person name="Lindquist E.A."/>
            <person name="Lipzen A."/>
            <person name="Lundell T."/>
            <person name="Morin E."/>
            <person name="Murat C."/>
            <person name="Riley R."/>
            <person name="Ohm R."/>
            <person name="Sun H."/>
            <person name="Tunlid A."/>
            <person name="Henrissat B."/>
            <person name="Grigoriev I.V."/>
            <person name="Hibbett D.S."/>
            <person name="Martin F."/>
        </authorList>
    </citation>
    <scope>NUCLEOTIDE SEQUENCE [LARGE SCALE GENOMIC DNA]</scope>
    <source>
        <strain evidence="12 13">SS14</strain>
    </source>
</reference>
<dbReference type="GO" id="GO:0004408">
    <property type="term" value="F:holocytochrome-c synthase activity"/>
    <property type="evidence" value="ECO:0007669"/>
    <property type="project" value="UniProtKB-EC"/>
</dbReference>
<evidence type="ECO:0000256" key="8">
    <source>
        <dbReference type="ARBA" id="ARBA00023136"/>
    </source>
</evidence>
<feature type="transmembrane region" description="Helical" evidence="11">
    <location>
        <begin position="240"/>
        <end position="258"/>
    </location>
</feature>
<dbReference type="GO" id="GO:0005743">
    <property type="term" value="C:mitochondrial inner membrane"/>
    <property type="evidence" value="ECO:0007669"/>
    <property type="project" value="UniProtKB-SubCell"/>
</dbReference>
<comment type="catalytic activity">
    <reaction evidence="10">
        <text>holo-[cytochrome c] = apo-[cytochrome c] + heme b</text>
        <dbReference type="Rhea" id="RHEA:22648"/>
        <dbReference type="Rhea" id="RHEA-COMP:10725"/>
        <dbReference type="Rhea" id="RHEA-COMP:10726"/>
        <dbReference type="ChEBI" id="CHEBI:29950"/>
        <dbReference type="ChEBI" id="CHEBI:60344"/>
        <dbReference type="ChEBI" id="CHEBI:83739"/>
        <dbReference type="EC" id="4.4.1.17"/>
    </reaction>
</comment>
<dbReference type="PROSITE" id="PS00822">
    <property type="entry name" value="CYTO_HEME_LYASE_2"/>
    <property type="match status" value="1"/>
</dbReference>
<keyword evidence="4 10" id="KW-0479">Metal-binding</keyword>
<dbReference type="GO" id="GO:0046872">
    <property type="term" value="F:metal ion binding"/>
    <property type="evidence" value="ECO:0007669"/>
    <property type="project" value="UniProtKB-KW"/>
</dbReference>
<keyword evidence="8 10" id="KW-0472">Membrane</keyword>
<keyword evidence="11" id="KW-1133">Transmembrane helix</keyword>
<evidence type="ECO:0000313" key="13">
    <source>
        <dbReference type="Proteomes" id="UP000054279"/>
    </source>
</evidence>
<evidence type="ECO:0000256" key="1">
    <source>
        <dbReference type="ARBA" id="ARBA00004273"/>
    </source>
</evidence>
<evidence type="ECO:0000256" key="9">
    <source>
        <dbReference type="ARBA" id="ARBA00023239"/>
    </source>
</evidence>
<keyword evidence="7 10" id="KW-0496">Mitochondrion</keyword>
<keyword evidence="13" id="KW-1185">Reference proteome</keyword>
<evidence type="ECO:0000256" key="5">
    <source>
        <dbReference type="ARBA" id="ARBA00022792"/>
    </source>
</evidence>